<proteinExistence type="predicted"/>
<dbReference type="EMBL" id="MU006222">
    <property type="protein sequence ID" value="KAF2828671.1"/>
    <property type="molecule type" value="Genomic_DNA"/>
</dbReference>
<sequence length="146" mass="16907">MADHNSMSNLTPGRPARGFFQHSPMDLQKNMLRLIEVLPSQSDDPNRLIKCIIRHDTTSAKYTCLSYVWGPARPEELRYILLNGHYSAVLRNLWEFLDVASSHHARDRNVGIEKNERSRFDFESATQSLWVDALCIDQENIPEKDH</sequence>
<name>A0A6A7A5U5_9PLEO</name>
<dbReference type="PANTHER" id="PTHR24148">
    <property type="entry name" value="ANKYRIN REPEAT DOMAIN-CONTAINING PROTEIN 39 HOMOLOG-RELATED"/>
    <property type="match status" value="1"/>
</dbReference>
<dbReference type="Pfam" id="PF06985">
    <property type="entry name" value="HET"/>
    <property type="match status" value="1"/>
</dbReference>
<feature type="domain" description="Heterokaryon incompatibility" evidence="1">
    <location>
        <begin position="62"/>
        <end position="146"/>
    </location>
</feature>
<dbReference type="InterPro" id="IPR052895">
    <property type="entry name" value="HetReg/Transcr_Mod"/>
</dbReference>
<dbReference type="OrthoDB" id="194358at2759"/>
<evidence type="ECO:0000313" key="2">
    <source>
        <dbReference type="EMBL" id="KAF2828671.1"/>
    </source>
</evidence>
<keyword evidence="3" id="KW-1185">Reference proteome</keyword>
<evidence type="ECO:0000313" key="3">
    <source>
        <dbReference type="Proteomes" id="UP000799424"/>
    </source>
</evidence>
<reference evidence="2" key="1">
    <citation type="journal article" date="2020" name="Stud. Mycol.">
        <title>101 Dothideomycetes genomes: a test case for predicting lifestyles and emergence of pathogens.</title>
        <authorList>
            <person name="Haridas S."/>
            <person name="Albert R."/>
            <person name="Binder M."/>
            <person name="Bloem J."/>
            <person name="Labutti K."/>
            <person name="Salamov A."/>
            <person name="Andreopoulos B."/>
            <person name="Baker S."/>
            <person name="Barry K."/>
            <person name="Bills G."/>
            <person name="Bluhm B."/>
            <person name="Cannon C."/>
            <person name="Castanera R."/>
            <person name="Culley D."/>
            <person name="Daum C."/>
            <person name="Ezra D."/>
            <person name="Gonzalez J."/>
            <person name="Henrissat B."/>
            <person name="Kuo A."/>
            <person name="Liang C."/>
            <person name="Lipzen A."/>
            <person name="Lutzoni F."/>
            <person name="Magnuson J."/>
            <person name="Mondo S."/>
            <person name="Nolan M."/>
            <person name="Ohm R."/>
            <person name="Pangilinan J."/>
            <person name="Park H.-J."/>
            <person name="Ramirez L."/>
            <person name="Alfaro M."/>
            <person name="Sun H."/>
            <person name="Tritt A."/>
            <person name="Yoshinaga Y."/>
            <person name="Zwiers L.-H."/>
            <person name="Turgeon B."/>
            <person name="Goodwin S."/>
            <person name="Spatafora J."/>
            <person name="Crous P."/>
            <person name="Grigoriev I."/>
        </authorList>
    </citation>
    <scope>NUCLEOTIDE SEQUENCE</scope>
    <source>
        <strain evidence="2">CBS 113818</strain>
    </source>
</reference>
<accession>A0A6A7A5U5</accession>
<dbReference type="PANTHER" id="PTHR24148:SF73">
    <property type="entry name" value="HET DOMAIN PROTEIN (AFU_ORTHOLOGUE AFUA_8G01020)"/>
    <property type="match status" value="1"/>
</dbReference>
<evidence type="ECO:0000259" key="1">
    <source>
        <dbReference type="Pfam" id="PF06985"/>
    </source>
</evidence>
<dbReference type="AlphaFoldDB" id="A0A6A7A5U5"/>
<dbReference type="InterPro" id="IPR010730">
    <property type="entry name" value="HET"/>
</dbReference>
<organism evidence="2 3">
    <name type="scientific">Ophiobolus disseminans</name>
    <dbReference type="NCBI Taxonomy" id="1469910"/>
    <lineage>
        <taxon>Eukaryota</taxon>
        <taxon>Fungi</taxon>
        <taxon>Dikarya</taxon>
        <taxon>Ascomycota</taxon>
        <taxon>Pezizomycotina</taxon>
        <taxon>Dothideomycetes</taxon>
        <taxon>Pleosporomycetidae</taxon>
        <taxon>Pleosporales</taxon>
        <taxon>Pleosporineae</taxon>
        <taxon>Phaeosphaeriaceae</taxon>
        <taxon>Ophiobolus</taxon>
    </lineage>
</organism>
<gene>
    <name evidence="2" type="ORF">CC86DRAFT_196402</name>
</gene>
<dbReference type="Proteomes" id="UP000799424">
    <property type="component" value="Unassembled WGS sequence"/>
</dbReference>
<protein>
    <recommendedName>
        <fullName evidence="1">Heterokaryon incompatibility domain-containing protein</fullName>
    </recommendedName>
</protein>